<name>A7SK59_NEMVE</name>
<evidence type="ECO:0000313" key="2">
    <source>
        <dbReference type="Proteomes" id="UP000001593"/>
    </source>
</evidence>
<dbReference type="PANTHER" id="PTHR46579:SF2">
    <property type="entry name" value="C2H2-TYPE DOMAIN-CONTAINING PROTEIN"/>
    <property type="match status" value="1"/>
</dbReference>
<dbReference type="EMBL" id="DS469684">
    <property type="protein sequence ID" value="EDO35901.1"/>
    <property type="molecule type" value="Genomic_DNA"/>
</dbReference>
<proteinExistence type="predicted"/>
<sequence>MRIKYLEATITGTENTQSSAEDSQKKKGCHSYLLTFGKELEKLYGKDRITTNMHLQTHIIECILDYGPVYSFWLFSFERYNGMLGEYQTNHGAVEIQLMRKFTSELYVKDIQLPSEFKDMFQPLLNKLKTKQVGTLLIKRRTCREESSR</sequence>
<dbReference type="HOGENOM" id="CLU_1751885_0_0_1"/>
<reference evidence="1 2" key="1">
    <citation type="journal article" date="2007" name="Science">
        <title>Sea anemone genome reveals ancestral eumetazoan gene repertoire and genomic organization.</title>
        <authorList>
            <person name="Putnam N.H."/>
            <person name="Srivastava M."/>
            <person name="Hellsten U."/>
            <person name="Dirks B."/>
            <person name="Chapman J."/>
            <person name="Salamov A."/>
            <person name="Terry A."/>
            <person name="Shapiro H."/>
            <person name="Lindquist E."/>
            <person name="Kapitonov V.V."/>
            <person name="Jurka J."/>
            <person name="Genikhovich G."/>
            <person name="Grigoriev I.V."/>
            <person name="Lucas S.M."/>
            <person name="Steele R.E."/>
            <person name="Finnerty J.R."/>
            <person name="Technau U."/>
            <person name="Martindale M.Q."/>
            <person name="Rokhsar D.S."/>
        </authorList>
    </citation>
    <scope>NUCLEOTIDE SEQUENCE [LARGE SCALE GENOMIC DNA]</scope>
    <source>
        <strain evidence="2">CH2 X CH6</strain>
    </source>
</reference>
<dbReference type="STRING" id="45351.A7SK59"/>
<dbReference type="AlphaFoldDB" id="A7SK59"/>
<accession>A7SK59</accession>
<dbReference type="PANTHER" id="PTHR46579">
    <property type="entry name" value="F5/8 TYPE C DOMAIN-CONTAINING PROTEIN-RELATED"/>
    <property type="match status" value="1"/>
</dbReference>
<protein>
    <submittedName>
        <fullName evidence="1">Uncharacterized protein</fullName>
    </submittedName>
</protein>
<organism evidence="1 2">
    <name type="scientific">Nematostella vectensis</name>
    <name type="common">Starlet sea anemone</name>
    <dbReference type="NCBI Taxonomy" id="45351"/>
    <lineage>
        <taxon>Eukaryota</taxon>
        <taxon>Metazoa</taxon>
        <taxon>Cnidaria</taxon>
        <taxon>Anthozoa</taxon>
        <taxon>Hexacorallia</taxon>
        <taxon>Actiniaria</taxon>
        <taxon>Edwardsiidae</taxon>
        <taxon>Nematostella</taxon>
    </lineage>
</organism>
<keyword evidence="2" id="KW-1185">Reference proteome</keyword>
<dbReference type="PhylomeDB" id="A7SK59"/>
<dbReference type="InParanoid" id="A7SK59"/>
<dbReference type="Proteomes" id="UP000001593">
    <property type="component" value="Unassembled WGS sequence"/>
</dbReference>
<evidence type="ECO:0000313" key="1">
    <source>
        <dbReference type="EMBL" id="EDO35901.1"/>
    </source>
</evidence>
<gene>
    <name evidence="1" type="ORF">NEMVEDRAFT_v1g213520</name>
</gene>